<dbReference type="InterPro" id="IPR032675">
    <property type="entry name" value="LRR_dom_sf"/>
</dbReference>
<proteinExistence type="predicted"/>
<evidence type="ECO:0000313" key="3">
    <source>
        <dbReference type="Proteomes" id="UP001367676"/>
    </source>
</evidence>
<keyword evidence="3" id="KW-1185">Reference proteome</keyword>
<dbReference type="SUPFAM" id="SSF52047">
    <property type="entry name" value="RNI-like"/>
    <property type="match status" value="2"/>
</dbReference>
<dbReference type="InterPro" id="IPR001810">
    <property type="entry name" value="F-box_dom"/>
</dbReference>
<dbReference type="AlphaFoldDB" id="A0AAN9TTA9"/>
<gene>
    <name evidence="2" type="ORF">V9T40_005678</name>
</gene>
<evidence type="ECO:0000259" key="1">
    <source>
        <dbReference type="Pfam" id="PF12937"/>
    </source>
</evidence>
<protein>
    <recommendedName>
        <fullName evidence="1">F-box domain-containing protein</fullName>
    </recommendedName>
</protein>
<feature type="domain" description="F-box" evidence="1">
    <location>
        <begin position="27"/>
        <end position="60"/>
    </location>
</feature>
<dbReference type="SUPFAM" id="SSF81383">
    <property type="entry name" value="F-box domain"/>
    <property type="match status" value="1"/>
</dbReference>
<organism evidence="2 3">
    <name type="scientific">Parthenolecanium corni</name>
    <dbReference type="NCBI Taxonomy" id="536013"/>
    <lineage>
        <taxon>Eukaryota</taxon>
        <taxon>Metazoa</taxon>
        <taxon>Ecdysozoa</taxon>
        <taxon>Arthropoda</taxon>
        <taxon>Hexapoda</taxon>
        <taxon>Insecta</taxon>
        <taxon>Pterygota</taxon>
        <taxon>Neoptera</taxon>
        <taxon>Paraneoptera</taxon>
        <taxon>Hemiptera</taxon>
        <taxon>Sternorrhyncha</taxon>
        <taxon>Coccoidea</taxon>
        <taxon>Coccidae</taxon>
        <taxon>Parthenolecanium</taxon>
    </lineage>
</organism>
<dbReference type="Gene3D" id="3.80.10.10">
    <property type="entry name" value="Ribonuclease Inhibitor"/>
    <property type="match status" value="2"/>
</dbReference>
<name>A0AAN9TTA9_9HEMI</name>
<dbReference type="Pfam" id="PF12937">
    <property type="entry name" value="F-box-like"/>
    <property type="match status" value="1"/>
</dbReference>
<dbReference type="Proteomes" id="UP001367676">
    <property type="component" value="Unassembled WGS sequence"/>
</dbReference>
<accession>A0AAN9TTA9</accession>
<comment type="caution">
    <text evidence="2">The sequence shown here is derived from an EMBL/GenBank/DDBJ whole genome shotgun (WGS) entry which is preliminary data.</text>
</comment>
<evidence type="ECO:0000313" key="2">
    <source>
        <dbReference type="EMBL" id="KAK7604492.1"/>
    </source>
</evidence>
<dbReference type="InterPro" id="IPR036047">
    <property type="entry name" value="F-box-like_dom_sf"/>
</dbReference>
<sequence length="639" mass="73660">MRKQGQSENTKRMDSVGQIIDTTMVLDEVFVEIFRYLPLQDRKSIRLTCHRFYKLCDDPLIQAGEVFILHGNAITISALHCLSMSTRKIHNIKFDYVNLQIEAIHAFFEQQGTHVRSLVFEGCSFEPRSMKCMIEFCVNLRSIALVRVGPNIVNDFKILDTNSIVCNKVTDLTLDLTNAADLSNRQFLRFFDIFPKIKKLNLNMSLNMANNQCSKIYSDVVSDSPLSFSCICDRLLALANQLEILKLNFGHKFLSKSIEPLINISNIRMKNLKELSLQSIKFSPDISIMPGSLLFEQLTSFHCGIKFESTDALYSVSIFLQHLLKSTPLRSLFLVNYPIPIDRELFQTLVKSKLMNLDLSFVFGDQIDFHPSSLESTLVPNYSLQHFYNIDILGHPLTLLLATYFRNLRHMLFAYVDNNDVIESLLFHLTHIRCLYLADCRDLSSCTEHPCFQQLLQSEGRTIDREFKRLARLAIIGAQYSLTMFLLSEFSFPNLKSLHLDNIHLRDHEIKVEQLWQLIQKLPELEYLCVCLVSPFPINFPQLLALFGNLHKLRHFNLEDYTSVFSRDYSGINSLFTASEYVQLFNLLPSLRSVRHLKNPSGGTALYHYDVTTKTVIDVANQSPSIRNDFRHIFLHTHS</sequence>
<dbReference type="EMBL" id="JBBCAQ010000003">
    <property type="protein sequence ID" value="KAK7604492.1"/>
    <property type="molecule type" value="Genomic_DNA"/>
</dbReference>
<reference evidence="2 3" key="1">
    <citation type="submission" date="2024-03" db="EMBL/GenBank/DDBJ databases">
        <title>Adaptation during the transition from Ophiocordyceps entomopathogen to insect associate is accompanied by gene loss and intensified selection.</title>
        <authorList>
            <person name="Ward C.M."/>
            <person name="Onetto C.A."/>
            <person name="Borneman A.R."/>
        </authorList>
    </citation>
    <scope>NUCLEOTIDE SEQUENCE [LARGE SCALE GENOMIC DNA]</scope>
    <source>
        <strain evidence="2">AWRI1</strain>
        <tissue evidence="2">Single Adult Female</tissue>
    </source>
</reference>